<dbReference type="InterPro" id="IPR027417">
    <property type="entry name" value="P-loop_NTPase"/>
</dbReference>
<evidence type="ECO:0000313" key="2">
    <source>
        <dbReference type="Proteomes" id="UP000298030"/>
    </source>
</evidence>
<dbReference type="SUPFAM" id="SSF52540">
    <property type="entry name" value="P-loop containing nucleoside triphosphate hydrolases"/>
    <property type="match status" value="1"/>
</dbReference>
<evidence type="ECO:0008006" key="3">
    <source>
        <dbReference type="Google" id="ProtNLM"/>
    </source>
</evidence>
<keyword evidence="2" id="KW-1185">Reference proteome</keyword>
<protein>
    <recommendedName>
        <fullName evidence="3">G domain-containing protein</fullName>
    </recommendedName>
</protein>
<comment type="caution">
    <text evidence="1">The sequence shown here is derived from an EMBL/GenBank/DDBJ whole genome shotgun (WGS) entry which is preliminary data.</text>
</comment>
<accession>A0A4Y7SXR4</accession>
<gene>
    <name evidence="1" type="ORF">FA13DRAFT_1795668</name>
</gene>
<name>A0A4Y7SXR4_COPMI</name>
<dbReference type="AlphaFoldDB" id="A0A4Y7SXR4"/>
<organism evidence="1 2">
    <name type="scientific">Coprinellus micaceus</name>
    <name type="common">Glistening ink-cap mushroom</name>
    <name type="synonym">Coprinus micaceus</name>
    <dbReference type="NCBI Taxonomy" id="71717"/>
    <lineage>
        <taxon>Eukaryota</taxon>
        <taxon>Fungi</taxon>
        <taxon>Dikarya</taxon>
        <taxon>Basidiomycota</taxon>
        <taxon>Agaricomycotina</taxon>
        <taxon>Agaricomycetes</taxon>
        <taxon>Agaricomycetidae</taxon>
        <taxon>Agaricales</taxon>
        <taxon>Agaricineae</taxon>
        <taxon>Psathyrellaceae</taxon>
        <taxon>Coprinellus</taxon>
    </lineage>
</organism>
<evidence type="ECO:0000313" key="1">
    <source>
        <dbReference type="EMBL" id="TEB26491.1"/>
    </source>
</evidence>
<reference evidence="1 2" key="1">
    <citation type="journal article" date="2019" name="Nat. Ecol. Evol.">
        <title>Megaphylogeny resolves global patterns of mushroom evolution.</title>
        <authorList>
            <person name="Varga T."/>
            <person name="Krizsan K."/>
            <person name="Foldi C."/>
            <person name="Dima B."/>
            <person name="Sanchez-Garcia M."/>
            <person name="Sanchez-Ramirez S."/>
            <person name="Szollosi G.J."/>
            <person name="Szarkandi J.G."/>
            <person name="Papp V."/>
            <person name="Albert L."/>
            <person name="Andreopoulos W."/>
            <person name="Angelini C."/>
            <person name="Antonin V."/>
            <person name="Barry K.W."/>
            <person name="Bougher N.L."/>
            <person name="Buchanan P."/>
            <person name="Buyck B."/>
            <person name="Bense V."/>
            <person name="Catcheside P."/>
            <person name="Chovatia M."/>
            <person name="Cooper J."/>
            <person name="Damon W."/>
            <person name="Desjardin D."/>
            <person name="Finy P."/>
            <person name="Geml J."/>
            <person name="Haridas S."/>
            <person name="Hughes K."/>
            <person name="Justo A."/>
            <person name="Karasinski D."/>
            <person name="Kautmanova I."/>
            <person name="Kiss B."/>
            <person name="Kocsube S."/>
            <person name="Kotiranta H."/>
            <person name="LaButti K.M."/>
            <person name="Lechner B.E."/>
            <person name="Liimatainen K."/>
            <person name="Lipzen A."/>
            <person name="Lukacs Z."/>
            <person name="Mihaltcheva S."/>
            <person name="Morgado L.N."/>
            <person name="Niskanen T."/>
            <person name="Noordeloos M.E."/>
            <person name="Ohm R.A."/>
            <person name="Ortiz-Santana B."/>
            <person name="Ovrebo C."/>
            <person name="Racz N."/>
            <person name="Riley R."/>
            <person name="Savchenko A."/>
            <person name="Shiryaev A."/>
            <person name="Soop K."/>
            <person name="Spirin V."/>
            <person name="Szebenyi C."/>
            <person name="Tomsovsky M."/>
            <person name="Tulloss R.E."/>
            <person name="Uehling J."/>
            <person name="Grigoriev I.V."/>
            <person name="Vagvolgyi C."/>
            <person name="Papp T."/>
            <person name="Martin F.M."/>
            <person name="Miettinen O."/>
            <person name="Hibbett D.S."/>
            <person name="Nagy L.G."/>
        </authorList>
    </citation>
    <scope>NUCLEOTIDE SEQUENCE [LARGE SCALE GENOMIC DNA]</scope>
    <source>
        <strain evidence="1 2">FP101781</strain>
    </source>
</reference>
<dbReference type="Gene3D" id="3.40.50.300">
    <property type="entry name" value="P-loop containing nucleotide triphosphate hydrolases"/>
    <property type="match status" value="1"/>
</dbReference>
<dbReference type="STRING" id="71717.A0A4Y7SXR4"/>
<sequence length="343" mass="38794">MRSTFAGDMSKDILILVIGDAGSGKSYFLSRLLSAIGSTEQVHVGNGLADDTPDIHPIVVDTQLEDWIKPYLYSGTKANPSPTRFILVDTPGLNVDPYNSLSTAQRIVAWVKKTYHHPKLTSFQLLIGGVIYLHDISLDVIPDTIHVILLCLRKAFPQQIPWSAVVLVTTKWGRDFGESFGAKEEKLRKGHWAKLLPDTDDGAKVVRFAAGSEDEEKRSALEILHPIMLRHNQWWAGILTRQFRFRQRLLGTGRMKTEEFTRNYRVAVDHAIRIHSRVAAAQVQMEEEKLAEADREQLVKEWKDSLETLKGFDDQVSFWNILSFVIRAVPPLVSKLNASKLKE</sequence>
<dbReference type="OrthoDB" id="2608369at2759"/>
<proteinExistence type="predicted"/>
<dbReference type="EMBL" id="QPFP01000048">
    <property type="protein sequence ID" value="TEB26491.1"/>
    <property type="molecule type" value="Genomic_DNA"/>
</dbReference>
<dbReference type="Proteomes" id="UP000298030">
    <property type="component" value="Unassembled WGS sequence"/>
</dbReference>